<protein>
    <submittedName>
        <fullName evidence="1">Uncharacterized protein</fullName>
    </submittedName>
</protein>
<accession>A0A1Q2KV09</accession>
<sequence length="78" mass="8356">MDSSQHYSWRKPPVFTRISSQNFGLSSMALKFTTGCSGEVTDTGNTVSAGGLTTSNLTDGCVACFLFPNADKIKAKSW</sequence>
<dbReference type="Proteomes" id="UP000188184">
    <property type="component" value="Chromosome"/>
</dbReference>
<dbReference type="AlphaFoldDB" id="A0A1Q2KV09"/>
<proteinExistence type="predicted"/>
<dbReference type="EMBL" id="CP019640">
    <property type="protein sequence ID" value="AQQ52058.1"/>
    <property type="molecule type" value="Genomic_DNA"/>
</dbReference>
<keyword evidence="2" id="KW-1185">Reference proteome</keyword>
<gene>
    <name evidence="1" type="ORF">B0X71_02255</name>
</gene>
<evidence type="ECO:0000313" key="1">
    <source>
        <dbReference type="EMBL" id="AQQ52058.1"/>
    </source>
</evidence>
<organism evidence="1 2">
    <name type="scientific">Planococcus lenghuensis</name>
    <dbReference type="NCBI Taxonomy" id="2213202"/>
    <lineage>
        <taxon>Bacteria</taxon>
        <taxon>Bacillati</taxon>
        <taxon>Bacillota</taxon>
        <taxon>Bacilli</taxon>
        <taxon>Bacillales</taxon>
        <taxon>Caryophanaceae</taxon>
        <taxon>Planococcus</taxon>
    </lineage>
</organism>
<dbReference type="KEGG" id="pmar:B0X71_02255"/>
<name>A0A1Q2KV09_9BACL</name>
<evidence type="ECO:0000313" key="2">
    <source>
        <dbReference type="Proteomes" id="UP000188184"/>
    </source>
</evidence>
<reference evidence="1 2" key="1">
    <citation type="submission" date="2017-02" db="EMBL/GenBank/DDBJ databases">
        <title>The complete genomic sequence of a novel cold adapted crude oil-degrading bacterium Planococcus qaidamina Y42.</title>
        <authorList>
            <person name="Yang R."/>
        </authorList>
    </citation>
    <scope>NUCLEOTIDE SEQUENCE [LARGE SCALE GENOMIC DNA]</scope>
    <source>
        <strain evidence="1 2">Y42</strain>
    </source>
</reference>